<dbReference type="PANTHER" id="PTHR30151:SF25">
    <property type="entry name" value="TAURINE TRANSPORT SYSTEM PERMEASE PROTEIN TAUC"/>
    <property type="match status" value="1"/>
</dbReference>
<dbReference type="GO" id="GO:0055085">
    <property type="term" value="P:transmembrane transport"/>
    <property type="evidence" value="ECO:0007669"/>
    <property type="project" value="InterPro"/>
</dbReference>
<comment type="subcellular location">
    <subcellularLocation>
        <location evidence="1 7">Cell membrane</location>
        <topology evidence="1 7">Multi-pass membrane protein</topology>
    </subcellularLocation>
</comment>
<dbReference type="GO" id="GO:0005886">
    <property type="term" value="C:plasma membrane"/>
    <property type="evidence" value="ECO:0007669"/>
    <property type="project" value="UniProtKB-SubCell"/>
</dbReference>
<keyword evidence="10" id="KW-1185">Reference proteome</keyword>
<keyword evidence="6 7" id="KW-0472">Membrane</keyword>
<dbReference type="InterPro" id="IPR000515">
    <property type="entry name" value="MetI-like"/>
</dbReference>
<evidence type="ECO:0000313" key="9">
    <source>
        <dbReference type="EMBL" id="GLI39453.1"/>
    </source>
</evidence>
<evidence type="ECO:0000256" key="1">
    <source>
        <dbReference type="ARBA" id="ARBA00004651"/>
    </source>
</evidence>
<dbReference type="Gene3D" id="1.10.3720.10">
    <property type="entry name" value="MetI-like"/>
    <property type="match status" value="1"/>
</dbReference>
<dbReference type="CDD" id="cd06261">
    <property type="entry name" value="TM_PBP2"/>
    <property type="match status" value="1"/>
</dbReference>
<name>A0A9W6G330_9BACT</name>
<dbReference type="Proteomes" id="UP001144352">
    <property type="component" value="Unassembled WGS sequence"/>
</dbReference>
<dbReference type="PROSITE" id="PS50928">
    <property type="entry name" value="ABC_TM1"/>
    <property type="match status" value="1"/>
</dbReference>
<feature type="transmembrane region" description="Helical" evidence="7">
    <location>
        <begin position="170"/>
        <end position="189"/>
    </location>
</feature>
<keyword evidence="2 7" id="KW-0813">Transport</keyword>
<keyword evidence="3" id="KW-1003">Cell membrane</keyword>
<feature type="transmembrane region" description="Helical" evidence="7">
    <location>
        <begin position="111"/>
        <end position="133"/>
    </location>
</feature>
<feature type="transmembrane region" description="Helical" evidence="7">
    <location>
        <begin position="266"/>
        <end position="284"/>
    </location>
</feature>
<evidence type="ECO:0000256" key="5">
    <source>
        <dbReference type="ARBA" id="ARBA00022989"/>
    </source>
</evidence>
<accession>A0A9W6G330</accession>
<dbReference type="SUPFAM" id="SSF161098">
    <property type="entry name" value="MetI-like"/>
    <property type="match status" value="1"/>
</dbReference>
<evidence type="ECO:0000256" key="2">
    <source>
        <dbReference type="ARBA" id="ARBA00022448"/>
    </source>
</evidence>
<evidence type="ECO:0000313" key="10">
    <source>
        <dbReference type="Proteomes" id="UP001144352"/>
    </source>
</evidence>
<feature type="transmembrane region" description="Helical" evidence="7">
    <location>
        <begin position="145"/>
        <end position="164"/>
    </location>
</feature>
<dbReference type="EMBL" id="BSDS01000002">
    <property type="protein sequence ID" value="GLI39453.1"/>
    <property type="molecule type" value="Genomic_DNA"/>
</dbReference>
<protein>
    <recommendedName>
        <fullName evidence="8">ABC transmembrane type-1 domain-containing protein</fullName>
    </recommendedName>
</protein>
<evidence type="ECO:0000259" key="8">
    <source>
        <dbReference type="PROSITE" id="PS50928"/>
    </source>
</evidence>
<evidence type="ECO:0000256" key="6">
    <source>
        <dbReference type="ARBA" id="ARBA00023136"/>
    </source>
</evidence>
<dbReference type="RefSeq" id="WP_214186575.1">
    <property type="nucleotide sequence ID" value="NZ_BSDS01000002.1"/>
</dbReference>
<feature type="transmembrane region" description="Helical" evidence="7">
    <location>
        <begin position="210"/>
        <end position="227"/>
    </location>
</feature>
<keyword evidence="4 7" id="KW-0812">Transmembrane</keyword>
<reference evidence="9" key="1">
    <citation type="submission" date="2022-12" db="EMBL/GenBank/DDBJ databases">
        <title>Reference genome sequencing for broad-spectrum identification of bacterial and archaeal isolates by mass spectrometry.</title>
        <authorList>
            <person name="Sekiguchi Y."/>
            <person name="Tourlousse D.M."/>
        </authorList>
    </citation>
    <scope>NUCLEOTIDE SEQUENCE</scope>
    <source>
        <strain evidence="9">H2</strain>
    </source>
</reference>
<dbReference type="InterPro" id="IPR035906">
    <property type="entry name" value="MetI-like_sf"/>
</dbReference>
<evidence type="ECO:0000256" key="4">
    <source>
        <dbReference type="ARBA" id="ARBA00022692"/>
    </source>
</evidence>
<organism evidence="9 10">
    <name type="scientific">Geobacter hydrogenophilus</name>
    <dbReference type="NCBI Taxonomy" id="40983"/>
    <lineage>
        <taxon>Bacteria</taxon>
        <taxon>Pseudomonadati</taxon>
        <taxon>Thermodesulfobacteriota</taxon>
        <taxon>Desulfuromonadia</taxon>
        <taxon>Geobacterales</taxon>
        <taxon>Geobacteraceae</taxon>
        <taxon>Geobacter</taxon>
    </lineage>
</organism>
<dbReference type="PANTHER" id="PTHR30151">
    <property type="entry name" value="ALKANE SULFONATE ABC TRANSPORTER-RELATED, MEMBRANE SUBUNIT"/>
    <property type="match status" value="1"/>
</dbReference>
<proteinExistence type="inferred from homology"/>
<dbReference type="AlphaFoldDB" id="A0A9W6G330"/>
<dbReference type="GO" id="GO:0010438">
    <property type="term" value="P:cellular response to sulfur starvation"/>
    <property type="evidence" value="ECO:0007669"/>
    <property type="project" value="TreeGrafter"/>
</dbReference>
<comment type="caution">
    <text evidence="9">The sequence shown here is derived from an EMBL/GenBank/DDBJ whole genome shotgun (WGS) entry which is preliminary data.</text>
</comment>
<gene>
    <name evidence="9" type="ORF">GHYDROH2_29540</name>
</gene>
<dbReference type="Pfam" id="PF00528">
    <property type="entry name" value="BPD_transp_1"/>
    <property type="match status" value="1"/>
</dbReference>
<keyword evidence="5 7" id="KW-1133">Transmembrane helix</keyword>
<comment type="similarity">
    <text evidence="7">Belongs to the binding-protein-dependent transport system permease family.</text>
</comment>
<evidence type="ECO:0000256" key="7">
    <source>
        <dbReference type="RuleBase" id="RU363032"/>
    </source>
</evidence>
<feature type="domain" description="ABC transmembrane type-1" evidence="8">
    <location>
        <begin position="107"/>
        <end position="284"/>
    </location>
</feature>
<feature type="transmembrane region" description="Helical" evidence="7">
    <location>
        <begin position="233"/>
        <end position="254"/>
    </location>
</feature>
<sequence length="301" mass="32630">MGVYRDEQADGLLLGRILPEAGEGQDANVTADRSGRAWLAKAGYGLLALNDRLLDWYGLAALVLLWETAPRLGWIDFQFFPPPSAIVRAGWELAASGELASHVTASLWRTFQGLAAAVAAALTIGFVLGGGFPRLTNFLRPLLKLLGQINAFSLFPLFVLFFGIGELAKFSIIFWSCLWPILFTTIAGVQGVEPLLVKSARSMGSGRLTLFTRVLLPAALPSIFSGVRIGATVAFLMLIAAEMIGASEGLGWLVHNAQVNSLIPRLFLAAVLIALFSMTLNHGIRWLEGRVVRWREEVRGA</sequence>
<evidence type="ECO:0000256" key="3">
    <source>
        <dbReference type="ARBA" id="ARBA00022475"/>
    </source>
</evidence>